<reference evidence="3" key="1">
    <citation type="submission" date="2016-05" db="EMBL/GenBank/DDBJ databases">
        <authorList>
            <person name="Liu B."/>
            <person name="Wang J."/>
            <person name="Zhu Y."/>
            <person name="Liu G."/>
            <person name="Chen Q."/>
            <person name="Chen Z."/>
            <person name="Lan J."/>
            <person name="Che J."/>
            <person name="Ge C."/>
            <person name="Shi H."/>
            <person name="Pan Z."/>
            <person name="Liu X."/>
        </authorList>
    </citation>
    <scope>NUCLEOTIDE SEQUENCE [LARGE SCALE GENOMIC DNA]</scope>
    <source>
        <strain evidence="3">FJAT-27215</strain>
    </source>
</reference>
<gene>
    <name evidence="2" type="ORF">A8F95_19685</name>
</gene>
<dbReference type="Proteomes" id="UP000092578">
    <property type="component" value="Unassembled WGS sequence"/>
</dbReference>
<dbReference type="Pfam" id="PF00903">
    <property type="entry name" value="Glyoxalase"/>
    <property type="match status" value="1"/>
</dbReference>
<dbReference type="RefSeq" id="WP_065409767.1">
    <property type="nucleotide sequence ID" value="NZ_MAYT01000005.1"/>
</dbReference>
<protein>
    <recommendedName>
        <fullName evidence="1">VOC domain-containing protein</fullName>
    </recommendedName>
</protein>
<dbReference type="PROSITE" id="PS51819">
    <property type="entry name" value="VOC"/>
    <property type="match status" value="1"/>
</dbReference>
<feature type="domain" description="VOC" evidence="1">
    <location>
        <begin position="2"/>
        <end position="116"/>
    </location>
</feature>
<dbReference type="Gene3D" id="3.10.180.10">
    <property type="entry name" value="2,3-Dihydroxybiphenyl 1,2-Dioxygenase, domain 1"/>
    <property type="match status" value="1"/>
</dbReference>
<comment type="caution">
    <text evidence="2">The sequence shown here is derived from an EMBL/GenBank/DDBJ whole genome shotgun (WGS) entry which is preliminary data.</text>
</comment>
<evidence type="ECO:0000259" key="1">
    <source>
        <dbReference type="PROSITE" id="PS51819"/>
    </source>
</evidence>
<evidence type="ECO:0000313" key="3">
    <source>
        <dbReference type="Proteomes" id="UP000092578"/>
    </source>
</evidence>
<evidence type="ECO:0000313" key="2">
    <source>
        <dbReference type="EMBL" id="OCA91790.1"/>
    </source>
</evidence>
<dbReference type="AlphaFoldDB" id="A0A1B9B6Q2"/>
<name>A0A1B9B6Q2_9BACI</name>
<dbReference type="SUPFAM" id="SSF54593">
    <property type="entry name" value="Glyoxalase/Bleomycin resistance protein/Dihydroxybiphenyl dioxygenase"/>
    <property type="match status" value="1"/>
</dbReference>
<dbReference type="EMBL" id="MAYT01000005">
    <property type="protein sequence ID" value="OCA91790.1"/>
    <property type="molecule type" value="Genomic_DNA"/>
</dbReference>
<keyword evidence="3" id="KW-1185">Reference proteome</keyword>
<sequence>MKIRNLELRTSKLEEMKAFYTELLELPLAKETKEQFSVTAGETILTFTGDHHNNSHQYHYAFNIPNNKLEEAAEWLSSKVELITYKGHPIIHFESWNAHSLYFRDPSGNILEFIARHNLVNESQEKFSYKSIINISEIGLPVTDVLDTVDALQSSFGLSAWRPPHESFSTIGDEEGLIIAVSKGRTWFMSDIVADFHPIKIKIETGKNADLIHEGYLFRSF</sequence>
<organism evidence="2 3">
    <name type="scientific">Pseudobacillus wudalianchiensis</name>
    <dbReference type="NCBI Taxonomy" id="1743143"/>
    <lineage>
        <taxon>Bacteria</taxon>
        <taxon>Bacillati</taxon>
        <taxon>Bacillota</taxon>
        <taxon>Bacilli</taxon>
        <taxon>Bacillales</taxon>
        <taxon>Bacillaceae</taxon>
        <taxon>Pseudobacillus</taxon>
    </lineage>
</organism>
<proteinExistence type="predicted"/>
<dbReference type="InterPro" id="IPR037523">
    <property type="entry name" value="VOC_core"/>
</dbReference>
<dbReference type="InterPro" id="IPR004360">
    <property type="entry name" value="Glyas_Fos-R_dOase_dom"/>
</dbReference>
<accession>A0A1B9B6Q2</accession>
<dbReference type="InterPro" id="IPR029068">
    <property type="entry name" value="Glyas_Bleomycin-R_OHBP_Dase"/>
</dbReference>